<evidence type="ECO:0000313" key="2">
    <source>
        <dbReference type="RefSeq" id="XP_016989901.1"/>
    </source>
</evidence>
<organism evidence="2">
    <name type="scientific">Drosophila rhopaloa</name>
    <name type="common">Fruit fly</name>
    <dbReference type="NCBI Taxonomy" id="1041015"/>
    <lineage>
        <taxon>Eukaryota</taxon>
        <taxon>Metazoa</taxon>
        <taxon>Ecdysozoa</taxon>
        <taxon>Arthropoda</taxon>
        <taxon>Hexapoda</taxon>
        <taxon>Insecta</taxon>
        <taxon>Pterygota</taxon>
        <taxon>Neoptera</taxon>
        <taxon>Endopterygota</taxon>
        <taxon>Diptera</taxon>
        <taxon>Brachycera</taxon>
        <taxon>Muscomorpha</taxon>
        <taxon>Ephydroidea</taxon>
        <taxon>Drosophilidae</taxon>
        <taxon>Drosophila</taxon>
        <taxon>Sophophora</taxon>
    </lineage>
</organism>
<dbReference type="OrthoDB" id="7857689at2759"/>
<sequence>MWKVEGKEQEQQQQKQQLMEMANVYRALQDHQDEQVEDREQKQEHLCQSSRLSILLYTLVIVALALVQACQIHHNLTFPAALKVSDCSGHQIRFLNRSLTRDLPTLTSGIYMSPRLELCFYGKPFTLGH</sequence>
<gene>
    <name evidence="2" type="primary">LOC108052086</name>
</gene>
<dbReference type="RefSeq" id="XP_016989901.1">
    <property type="nucleotide sequence ID" value="XM_017134412.1"/>
</dbReference>
<reference evidence="2" key="1">
    <citation type="submission" date="2025-08" db="UniProtKB">
        <authorList>
            <consortium name="RefSeq"/>
        </authorList>
    </citation>
    <scope>IDENTIFICATION</scope>
</reference>
<accession>A0A6P4FXJ0</accession>
<keyword evidence="1" id="KW-1133">Transmembrane helix</keyword>
<dbReference type="AlphaFoldDB" id="A0A6P4FXJ0"/>
<name>A0A6P4FXJ0_DRORH</name>
<feature type="transmembrane region" description="Helical" evidence="1">
    <location>
        <begin position="52"/>
        <end position="69"/>
    </location>
</feature>
<protein>
    <submittedName>
        <fullName evidence="2">Uncharacterized protein LOC108052086</fullName>
    </submittedName>
</protein>
<keyword evidence="1" id="KW-0812">Transmembrane</keyword>
<keyword evidence="1" id="KW-0472">Membrane</keyword>
<evidence type="ECO:0000256" key="1">
    <source>
        <dbReference type="SAM" id="Phobius"/>
    </source>
</evidence>
<proteinExistence type="predicted"/>